<comment type="caution">
    <text evidence="2">The sequence shown here is derived from an EMBL/GenBank/DDBJ whole genome shotgun (WGS) entry which is preliminary data.</text>
</comment>
<sequence>MNLKLIKKLFVLMICIVTVNQLKAQDPTNYVQTNLIPPSPTVNSLGKFGQTPINLSTGVVSTSIPLFVLEGKELKLPITLSYSYDGFKPSQSVGWAGLGWNIQAGGVITRMVNGAVDNTFNYGYNYEDPAVQALINSPSYSYEFLKAGTNMLYDLEPDIFQFNFGKYSGKFMLVNGNFYCFPYQKLSISGSENGFLIITEDGTRYSFNEKEYTSAKGDPNAPYTLPSHISSWHLSSISTPSENESITFQYEDEGSVITNGTLTQTFKKKETLTPLGQDVLTPIKGTYPVYISSKRLVSIKSDKHAVYFNAQDQRRDDLMHHIGGNLRAIKNIVAADNSGQIKKWNFNMGYFGASSPNGKYLKLVSLTEEPGVTAPGILETPGISSKTHLFEYEEDAVVPNKYDAMLDHYGYYKTGVFSGVLLPDFIYPTTGPNRDPNLEGTKLGALKKITYPTGGTTTFEYELNKTFKGNNYVPEGASANTFIEWQPAYLNGEHYGSNYVFFSLDQEQDINIFLKRTVKVVSLDSLAKNKYADFKIYKVSGGLPLANPVYEDMIGHEGDNPGKLFLKTLPAGDYALCVFVDDKEDRMEADVSWTRSSGVKIEGGVVGGLRVKSITDHPLNGETLVKNFQYVNSDGFSSGSGHSGADYVTLAYKEIIFDGIGHEVNYLLTNSYISGRFDESVPFFYRTVFEEDLSTGAKLRTRHDFSSFSGYNTGIEEISTTKYKDLGTGYTPVQKTDYVYEESLDGVRFVGLKPYQTMSATILGGFWTGPTDAFDSGSNIYDQTWKYLKTVRDVVYTATDSVVSVTNHIYNPITRNLLLTRKQQSDGLHTVNKFKYAEDYVDAVSAPLKLKKILSVPLEEQLWKYKGTDSVLVAAHLTSFDPVLFKPAKKYLLRGEEISGLNNETKTGTLYNNLISDTRYEEMVNYNYGAGGELNTQQLTNGVPISYQWGYASVIPTRTVKNYPVAEAKNASVSEFFTQNFEEDNTATNGDAHTGAKYHLGTYTVNWAIPNTRSYVISYFYRSGGKWIFKKQPYLGTLTLSDGDAIDDIVIYPADASIRTFTYLAGGNLGSVTETNGYTSRFEYDLYLRLLNVLDDNKHIIKSYAYNYGGSGGGTTPPESSMINISYYNYCVLDAGNQPSAGVGELKIKDGTGNVVYTFTEAQLQAGVSIATGTYTFEYTTYGVKWKRNSPSGNIGWLATYLEDNDTLSYLHTVQNDERTSNVYVVNGVTVSHNLNLYIDRFMPFIP</sequence>
<dbReference type="Proteomes" id="UP001165460">
    <property type="component" value="Unassembled WGS sequence"/>
</dbReference>
<keyword evidence="3" id="KW-1185">Reference proteome</keyword>
<reference evidence="2" key="1">
    <citation type="submission" date="2022-03" db="EMBL/GenBank/DDBJ databases">
        <authorList>
            <person name="Woo C.Y."/>
        </authorList>
    </citation>
    <scope>NUCLEOTIDE SEQUENCE</scope>
    <source>
        <strain evidence="2">CYS-01</strain>
    </source>
</reference>
<evidence type="ECO:0008006" key="4">
    <source>
        <dbReference type="Google" id="ProtNLM"/>
    </source>
</evidence>
<gene>
    <name evidence="2" type="ORF">MMF97_13215</name>
</gene>
<organism evidence="2 3">
    <name type="scientific">Pedobacter montanisoli</name>
    <dbReference type="NCBI Taxonomy" id="2923277"/>
    <lineage>
        <taxon>Bacteria</taxon>
        <taxon>Pseudomonadati</taxon>
        <taxon>Bacteroidota</taxon>
        <taxon>Sphingobacteriia</taxon>
        <taxon>Sphingobacteriales</taxon>
        <taxon>Sphingobacteriaceae</taxon>
        <taxon>Pedobacter</taxon>
    </lineage>
</organism>
<protein>
    <recommendedName>
        <fullName evidence="4">YD repeat-containing protein</fullName>
    </recommendedName>
</protein>
<name>A0ABS9ZZH8_9SPHI</name>
<proteinExistence type="predicted"/>
<evidence type="ECO:0000313" key="2">
    <source>
        <dbReference type="EMBL" id="MCJ0743675.1"/>
    </source>
</evidence>
<feature type="chain" id="PRO_5046507145" description="YD repeat-containing protein" evidence="1">
    <location>
        <begin position="25"/>
        <end position="1247"/>
    </location>
</feature>
<dbReference type="EMBL" id="JALGBH010000002">
    <property type="protein sequence ID" value="MCJ0743675.1"/>
    <property type="molecule type" value="Genomic_DNA"/>
</dbReference>
<dbReference type="RefSeq" id="WP_243362939.1">
    <property type="nucleotide sequence ID" value="NZ_JALGBH010000002.1"/>
</dbReference>
<keyword evidence="1" id="KW-0732">Signal</keyword>
<evidence type="ECO:0000256" key="1">
    <source>
        <dbReference type="SAM" id="SignalP"/>
    </source>
</evidence>
<accession>A0ABS9ZZH8</accession>
<evidence type="ECO:0000313" key="3">
    <source>
        <dbReference type="Proteomes" id="UP001165460"/>
    </source>
</evidence>
<feature type="signal peptide" evidence="1">
    <location>
        <begin position="1"/>
        <end position="24"/>
    </location>
</feature>